<proteinExistence type="predicted"/>
<evidence type="ECO:0000313" key="2">
    <source>
        <dbReference type="Proteomes" id="UP000532247"/>
    </source>
</evidence>
<dbReference type="Proteomes" id="UP000532247">
    <property type="component" value="Unassembled WGS sequence"/>
</dbReference>
<comment type="caution">
    <text evidence="1">The sequence shown here is derived from an EMBL/GenBank/DDBJ whole genome shotgun (WGS) entry which is preliminary data.</text>
</comment>
<name>A0A7Y4B5T0_VIBAL</name>
<sequence length="134" mass="15188">MKKVIMALATIMLLSGCDSDNHQDGMITTHDAYRMSQELFPTPIREKLKTILEESKTFGMTEYQALDLAIQKNCDGTDYTWRDYASLLPTKIIAFVVPAWNSFAVMSSPELLLVRQIDAANTCVFNPLTKYIEE</sequence>
<dbReference type="EMBL" id="VTYF01000015">
    <property type="protein sequence ID" value="NOI11193.1"/>
    <property type="molecule type" value="Genomic_DNA"/>
</dbReference>
<organism evidence="1 2">
    <name type="scientific">Vibrio alginolyticus</name>
    <dbReference type="NCBI Taxonomy" id="663"/>
    <lineage>
        <taxon>Bacteria</taxon>
        <taxon>Pseudomonadati</taxon>
        <taxon>Pseudomonadota</taxon>
        <taxon>Gammaproteobacteria</taxon>
        <taxon>Vibrionales</taxon>
        <taxon>Vibrionaceae</taxon>
        <taxon>Vibrio</taxon>
    </lineage>
</organism>
<dbReference type="PROSITE" id="PS51257">
    <property type="entry name" value="PROKAR_LIPOPROTEIN"/>
    <property type="match status" value="1"/>
</dbReference>
<evidence type="ECO:0000313" key="1">
    <source>
        <dbReference type="EMBL" id="NOI11193.1"/>
    </source>
</evidence>
<dbReference type="AlphaFoldDB" id="A0A7Y4B5T0"/>
<reference evidence="1 2" key="1">
    <citation type="submission" date="2019-09" db="EMBL/GenBank/DDBJ databases">
        <title>Draft genome sequencing and comparative genomics of hatchery-associated Vibrios.</title>
        <authorList>
            <person name="Kehlet-Delgado H."/>
            <person name="Mueller R.S."/>
        </authorList>
    </citation>
    <scope>NUCLEOTIDE SEQUENCE [LARGE SCALE GENOMIC DNA]</scope>
    <source>
        <strain evidence="1 2">081416A</strain>
    </source>
</reference>
<protein>
    <recommendedName>
        <fullName evidence="3">Lipoprotein</fullName>
    </recommendedName>
</protein>
<accession>A0A7Y4B5T0</accession>
<gene>
    <name evidence="1" type="ORF">F0254_20370</name>
</gene>
<evidence type="ECO:0008006" key="3">
    <source>
        <dbReference type="Google" id="ProtNLM"/>
    </source>
</evidence>
<dbReference type="RefSeq" id="WP_031831009.1">
    <property type="nucleotide sequence ID" value="NZ_JAGDLQ010000012.1"/>
</dbReference>